<dbReference type="KEGG" id="tfu:Tfu_1229"/>
<feature type="domain" description="Beta-ketoacyl-[acyl-carrier-protein] synthase III C-terminal" evidence="3">
    <location>
        <begin position="243"/>
        <end position="334"/>
    </location>
</feature>
<evidence type="ECO:0000256" key="2">
    <source>
        <dbReference type="ARBA" id="ARBA00023315"/>
    </source>
</evidence>
<dbReference type="Gene3D" id="3.40.47.10">
    <property type="match status" value="2"/>
</dbReference>
<sequence>MSTGISIAASASWLPRRVRTKDAEARGECPPGTEEQLGVESVTVSDGLSGPEMAARAARIVMARSGASPSDIRLVLHASIYYQGQELWAPASYVQRAAVGNDCPAFWLGQVSNGGMGAMDLAATHLAAAPESSSVLITTGDRFSPPGFDRWNSDPGTVYADGGTALLLTRGRGFARLLSIASTSRPELEAMHRGTAPFGTVPFTYRDRVDLGACKDEFIAEAGRSFTLAQMADGQRQAVKDALARSGTELADIDWFVLPHLGRRRLSATFFVPFGIDPERSTWRWGRTVGHLGAGDQFSGLTYLVESGAAQPGQRILMAGVGAGFSWTCAVVEIEDRPPWAVAA</sequence>
<organism evidence="4">
    <name type="scientific">Thermobifida fusca (strain YX)</name>
    <dbReference type="NCBI Taxonomy" id="269800"/>
    <lineage>
        <taxon>Bacteria</taxon>
        <taxon>Bacillati</taxon>
        <taxon>Actinomycetota</taxon>
        <taxon>Actinomycetes</taxon>
        <taxon>Streptosporangiales</taxon>
        <taxon>Nocardiopsidaceae</taxon>
        <taxon>Thermobifida</taxon>
    </lineage>
</organism>
<name>Q47QK2_THEFY</name>
<dbReference type="SUPFAM" id="SSF53901">
    <property type="entry name" value="Thiolase-like"/>
    <property type="match status" value="1"/>
</dbReference>
<gene>
    <name evidence="4" type="ordered locus">Tfu_1229</name>
</gene>
<evidence type="ECO:0000313" key="4">
    <source>
        <dbReference type="EMBL" id="AAZ55267.1"/>
    </source>
</evidence>
<dbReference type="AlphaFoldDB" id="Q47QK2"/>
<proteinExistence type="predicted"/>
<dbReference type="OrthoDB" id="7055207at2"/>
<keyword evidence="1" id="KW-0808">Transferase</keyword>
<keyword evidence="2" id="KW-0012">Acyltransferase</keyword>
<dbReference type="STRING" id="269800.Tfu_1229"/>
<protein>
    <submittedName>
        <fullName evidence="4">Putative 3-oxoacyl-ACP synthase III</fullName>
    </submittedName>
</protein>
<dbReference type="eggNOG" id="COG0332">
    <property type="taxonomic scope" value="Bacteria"/>
</dbReference>
<dbReference type="HOGENOM" id="CLU_039592_2_0_11"/>
<dbReference type="InterPro" id="IPR016039">
    <property type="entry name" value="Thiolase-like"/>
</dbReference>
<evidence type="ECO:0000256" key="1">
    <source>
        <dbReference type="ARBA" id="ARBA00022679"/>
    </source>
</evidence>
<dbReference type="CDD" id="cd00827">
    <property type="entry name" value="init_cond_enzymes"/>
    <property type="match status" value="1"/>
</dbReference>
<dbReference type="GO" id="GO:0044550">
    <property type="term" value="P:secondary metabolite biosynthetic process"/>
    <property type="evidence" value="ECO:0007669"/>
    <property type="project" value="TreeGrafter"/>
</dbReference>
<accession>Q47QK2</accession>
<dbReference type="PANTHER" id="PTHR34069">
    <property type="entry name" value="3-OXOACYL-[ACYL-CARRIER-PROTEIN] SYNTHASE 3"/>
    <property type="match status" value="1"/>
</dbReference>
<dbReference type="InterPro" id="IPR013747">
    <property type="entry name" value="ACP_syn_III_C"/>
</dbReference>
<dbReference type="EMBL" id="CP000088">
    <property type="protein sequence ID" value="AAZ55267.1"/>
    <property type="molecule type" value="Genomic_DNA"/>
</dbReference>
<dbReference type="Pfam" id="PF08541">
    <property type="entry name" value="ACP_syn_III_C"/>
    <property type="match status" value="1"/>
</dbReference>
<dbReference type="PANTHER" id="PTHR34069:SF2">
    <property type="entry name" value="BETA-KETOACYL-[ACYL-CARRIER-PROTEIN] SYNTHASE III"/>
    <property type="match status" value="1"/>
</dbReference>
<evidence type="ECO:0000259" key="3">
    <source>
        <dbReference type="Pfam" id="PF08541"/>
    </source>
</evidence>
<dbReference type="GO" id="GO:0016746">
    <property type="term" value="F:acyltransferase activity"/>
    <property type="evidence" value="ECO:0007669"/>
    <property type="project" value="UniProtKB-KW"/>
</dbReference>
<reference evidence="4" key="1">
    <citation type="submission" date="2005-07" db="EMBL/GenBank/DDBJ databases">
        <title>Complete sequence of Thermobifida fusca YX.</title>
        <authorList>
            <consortium name="US DOE Joint Genome Institute"/>
            <person name="Copeland A."/>
            <person name="Lucas S."/>
            <person name="Lapidus A."/>
            <person name="Barry K."/>
            <person name="Detter J.C."/>
            <person name="Glavina T."/>
            <person name="Hammon N."/>
            <person name="Israni S."/>
            <person name="Pitluck S."/>
            <person name="Di Bartolo G."/>
            <person name="Chain P."/>
            <person name="Schmutz J."/>
            <person name="Larimer F."/>
            <person name="Land M."/>
            <person name="Lykidis A."/>
            <person name="Richardson P."/>
        </authorList>
    </citation>
    <scope>NUCLEOTIDE SEQUENCE</scope>
    <source>
        <strain evidence="4">YX</strain>
    </source>
</reference>